<evidence type="ECO:0000313" key="5">
    <source>
        <dbReference type="EMBL" id="SFP73086.1"/>
    </source>
</evidence>
<keyword evidence="3" id="KW-0732">Signal</keyword>
<dbReference type="STRING" id="1079859.SAMN04515674_105158"/>
<evidence type="ECO:0000256" key="3">
    <source>
        <dbReference type="ARBA" id="ARBA00022729"/>
    </source>
</evidence>
<dbReference type="Proteomes" id="UP000199306">
    <property type="component" value="Unassembled WGS sequence"/>
</dbReference>
<dbReference type="InterPro" id="IPR033764">
    <property type="entry name" value="Sdr_B"/>
</dbReference>
<name>A0A1I5SS53_9BACT</name>
<evidence type="ECO:0000313" key="6">
    <source>
        <dbReference type="Proteomes" id="UP000199306"/>
    </source>
</evidence>
<evidence type="ECO:0000256" key="1">
    <source>
        <dbReference type="ARBA" id="ARBA00004613"/>
    </source>
</evidence>
<gene>
    <name evidence="5" type="ORF">SAMN04515674_105158</name>
</gene>
<accession>A0A1I5SS53</accession>
<comment type="subcellular location">
    <subcellularLocation>
        <location evidence="1">Secreted</location>
    </subcellularLocation>
</comment>
<dbReference type="SUPFAM" id="SSF63825">
    <property type="entry name" value="YWTD domain"/>
    <property type="match status" value="1"/>
</dbReference>
<dbReference type="RefSeq" id="WP_092016629.1">
    <property type="nucleotide sequence ID" value="NZ_FOXH01000005.1"/>
</dbReference>
<reference evidence="5 6" key="1">
    <citation type="submission" date="2016-10" db="EMBL/GenBank/DDBJ databases">
        <authorList>
            <person name="de Groot N.N."/>
        </authorList>
    </citation>
    <scope>NUCLEOTIDE SEQUENCE [LARGE SCALE GENOMIC DNA]</scope>
    <source>
        <strain evidence="6">E92,LMG 26720,CCM 7988</strain>
    </source>
</reference>
<evidence type="ECO:0000259" key="4">
    <source>
        <dbReference type="Pfam" id="PF17210"/>
    </source>
</evidence>
<dbReference type="AlphaFoldDB" id="A0A1I5SS53"/>
<dbReference type="SUPFAM" id="SSF117074">
    <property type="entry name" value="Hypothetical protein PA1324"/>
    <property type="match status" value="2"/>
</dbReference>
<dbReference type="GO" id="GO:0005576">
    <property type="term" value="C:extracellular region"/>
    <property type="evidence" value="ECO:0007669"/>
    <property type="project" value="UniProtKB-SubCell"/>
</dbReference>
<keyword evidence="6" id="KW-1185">Reference proteome</keyword>
<dbReference type="OrthoDB" id="3169091at2"/>
<dbReference type="InterPro" id="IPR035986">
    <property type="entry name" value="PKD_dom_sf"/>
</dbReference>
<evidence type="ECO:0000256" key="2">
    <source>
        <dbReference type="ARBA" id="ARBA00022525"/>
    </source>
</evidence>
<dbReference type="EMBL" id="FOXH01000005">
    <property type="protein sequence ID" value="SFP73086.1"/>
    <property type="molecule type" value="Genomic_DNA"/>
</dbReference>
<feature type="domain" description="SD-repeat containing protein B" evidence="4">
    <location>
        <begin position="35"/>
        <end position="112"/>
    </location>
</feature>
<dbReference type="SUPFAM" id="SSF49299">
    <property type="entry name" value="PKD domain"/>
    <property type="match status" value="1"/>
</dbReference>
<keyword evidence="2" id="KW-0964">Secreted</keyword>
<protein>
    <recommendedName>
        <fullName evidence="4">SD-repeat containing protein B domain-containing protein</fullName>
    </recommendedName>
</protein>
<organism evidence="5 6">
    <name type="scientific">Pseudarcicella hirudinis</name>
    <dbReference type="NCBI Taxonomy" id="1079859"/>
    <lineage>
        <taxon>Bacteria</taxon>
        <taxon>Pseudomonadati</taxon>
        <taxon>Bacteroidota</taxon>
        <taxon>Cytophagia</taxon>
        <taxon>Cytophagales</taxon>
        <taxon>Flectobacillaceae</taxon>
        <taxon>Pseudarcicella</taxon>
    </lineage>
</organism>
<proteinExistence type="predicted"/>
<sequence length="1187" mass="126744">MSTPALTDFRKCIKIITLIIISLFSGETHAQVSKISGMVFQDYNANGIKDGGEPSVSGVTVNVYDATGSVTGTANSAADGSYAITSSFTGPFKVVFSNIPSGFFPGFSGPGNGTSLQFIAGNTGIANLGIYNPQNDYCKSDPDFAVPVYVNGDPLGGGTAGEEPALIYLPYHSGFNPVKTVLARQKEIGVVWGLAFQKESNKLVSAAFVKRHAGLGPLGIDGLYISDYKTQTTGNYFKLSNIDPAISAGTDPHAGLDKDMLVANYDSETYKWIGKTGLGGIDFSEDGSILYVVNVFEKKLYEFPVGIPASVPTKYNRYDIPTPTGADSRPFALKFYKGKIYVGVTCTNESIAPDTTGMKGIVYEMTPQDFGGGNNSFDELGFKKVLEIPFTYKKGESFTGTPFSSHWYPWKSDYFSTPFQNQIGADTVGTRLYPQPWLTDIEFDDHDNMLLGIKDRTADQIGNRNYIPDPIFTSSSLIRTQGVGDLLVAGPCGPDGTYILENNASVCGGPATGGKDNNQGPGGGEFYFQDDMLLHQETSLGGIAVLKGSNEVITNMVDPIYFWTNGVRMYDNTSGQGVGMIEILPSNKTVASFGKSASLGDIELLMQCGNPPIEIGNRIWIDSNNNGFQDPGESGLEGVTLDLYEGNTKVGTTISGIYGQYYFNDSNVPEGLKANTAYQIRITGSQTRLTSYALTKISDNSDILTDNDAVASNGSYIVNLVTGNKGENNHSFDIGFICDLKPAAGARSNAVCLNTSIELTSSGGDKYAWTGPDNFSSFEQNPVINNATNAKSGTYSVTVYALNASGSNLFSNSGFDSSNDDFSSDYTFTGDNNPETDLTVNGKFSIIKLPNNEFVPSGVKDHTTQTSSGYVLLANGATNGNSRVWYKTIPVKPNSRYRFAFSVLNTSISGTPPEIAASVNGQNVIPANNLTTYYQGTWIDFEYIWDSGINTTATFAINDPNGGDAGNDFALDDISIISYDACEKSASVLVNVITVPDGGPDLAVCSPSETAKLPNPTAGQTWNMVLNPSGSNPAITPDGQVSGMNIDGIYRFSLSQDGCTSSDTVQIIRRSAPAFNLAIFQGGCNGGNSLNNATISIVNAGNPADRYDIIEGSVYNGTKDFNTASSVPQDGIILQNITNPIGSVSYTVRIFTQNNCYSDKTITLQHVDCGCNALCLPFNVSKTLTAK</sequence>
<dbReference type="Pfam" id="PF17210">
    <property type="entry name" value="SdrD_B"/>
    <property type="match status" value="2"/>
</dbReference>
<feature type="domain" description="SD-repeat containing protein B" evidence="4">
    <location>
        <begin position="614"/>
        <end position="736"/>
    </location>
</feature>
<dbReference type="Gene3D" id="2.60.40.10">
    <property type="entry name" value="Immunoglobulins"/>
    <property type="match status" value="3"/>
</dbReference>
<dbReference type="InterPro" id="IPR013783">
    <property type="entry name" value="Ig-like_fold"/>
</dbReference>
<dbReference type="Gene3D" id="2.60.120.260">
    <property type="entry name" value="Galactose-binding domain-like"/>
    <property type="match status" value="1"/>
</dbReference>